<gene>
    <name evidence="1" type="ORF">HMPREF0765_3553</name>
</gene>
<protein>
    <submittedName>
        <fullName evidence="1">Uncharacterized protein</fullName>
    </submittedName>
</protein>
<sequence>MEKKTKGSWLIHNTNKLQAVTSQEDFPKTFIAGKAGILLSSISADAEMSLSKEKINVLAKASNINTYFELPPLLEVLEKQGIIDISSKGDIQVLGVTSSSILNHTSDIFDTLNPEANEMASIELAERASILPILTSDISEEISDKYKLSESNTINLIEQAEIIGFVDVEKISEDEKLLFNGNLFRRDNPKKVLAVMDSLKDFEKTKLLELNDMLRLSACIPVDLVKKQLGNNLFEKVTAIGLYDISIVSNSTENMGYITLPAAFSKYSNSMVDDAFDLAKAFVSSITYGMTKSSYVRGKIQMVDKLLSALVRGESVGPVKAIAEDYKVLEFKGVVQVYQGSKGGRSGPMLKLLKKEIGELALQVIRSGDASEHSLDSLPTAAVTSFKGPEANRNITRREQLVTNPKSTHDMLSILRTGVKL</sequence>
<dbReference type="AlphaFoldDB" id="C2G1U7"/>
<organism evidence="1 2">
    <name type="scientific">Sphingobacterium spiritivorum ATCC 33300</name>
    <dbReference type="NCBI Taxonomy" id="525372"/>
    <lineage>
        <taxon>Bacteria</taxon>
        <taxon>Pseudomonadati</taxon>
        <taxon>Bacteroidota</taxon>
        <taxon>Sphingobacteriia</taxon>
        <taxon>Sphingobacteriales</taxon>
        <taxon>Sphingobacteriaceae</taxon>
        <taxon>Sphingobacterium</taxon>
    </lineage>
</organism>
<accession>C2G1U7</accession>
<dbReference type="EMBL" id="ACHB01000079">
    <property type="protein sequence ID" value="EEI91006.1"/>
    <property type="molecule type" value="Genomic_DNA"/>
</dbReference>
<comment type="caution">
    <text evidence="1">The sequence shown here is derived from an EMBL/GenBank/DDBJ whole genome shotgun (WGS) entry which is preliminary data.</text>
</comment>
<dbReference type="HOGENOM" id="CLU_656682_0_0_10"/>
<reference evidence="1 2" key="1">
    <citation type="submission" date="2009-01" db="EMBL/GenBank/DDBJ databases">
        <authorList>
            <person name="Qin X."/>
            <person name="Bachman B."/>
            <person name="Battles P."/>
            <person name="Bell A."/>
            <person name="Bess C."/>
            <person name="Bickham C."/>
            <person name="Chaboub L."/>
            <person name="Chen D."/>
            <person name="Coyle M."/>
            <person name="Deiros D.R."/>
            <person name="Dinh H."/>
            <person name="Forbes L."/>
            <person name="Fowler G."/>
            <person name="Francisco L."/>
            <person name="Fu Q."/>
            <person name="Gubbala S."/>
            <person name="Hale W."/>
            <person name="Han Y."/>
            <person name="Hemphill L."/>
            <person name="Highlander S.K."/>
            <person name="Hirani K."/>
            <person name="Hogues M."/>
            <person name="Jackson L."/>
            <person name="Jakkamsetti A."/>
            <person name="Javaid M."/>
            <person name="Jiang H."/>
            <person name="Korchina V."/>
            <person name="Kovar C."/>
            <person name="Lara F."/>
            <person name="Lee S."/>
            <person name="Mata R."/>
            <person name="Mathew T."/>
            <person name="Moen C."/>
            <person name="Morales K."/>
            <person name="Munidasa M."/>
            <person name="Nazareth L."/>
            <person name="Ngo R."/>
            <person name="Nguyen L."/>
            <person name="Okwuonu G."/>
            <person name="Ongeri F."/>
            <person name="Patil S."/>
            <person name="Petrosino J."/>
            <person name="Pham C."/>
            <person name="Pham P."/>
            <person name="Pu L.-L."/>
            <person name="Puazo M."/>
            <person name="Raj R."/>
            <person name="Reid J."/>
            <person name="Rouhana J."/>
            <person name="Saada N."/>
            <person name="Shang Y."/>
            <person name="Simmons D."/>
            <person name="Thornton R."/>
            <person name="Warren J."/>
            <person name="Weissenberger G."/>
            <person name="Zhang J."/>
            <person name="Zhang L."/>
            <person name="Zhou C."/>
            <person name="Zhu D."/>
            <person name="Muzny D."/>
            <person name="Worley K."/>
            <person name="Gibbs R."/>
        </authorList>
    </citation>
    <scope>NUCLEOTIDE SEQUENCE [LARGE SCALE GENOMIC DNA]</scope>
    <source>
        <strain evidence="1 2">ATCC 33300</strain>
    </source>
</reference>
<evidence type="ECO:0000313" key="1">
    <source>
        <dbReference type="EMBL" id="EEI91006.1"/>
    </source>
</evidence>
<dbReference type="RefSeq" id="WP_003009828.1">
    <property type="nucleotide sequence ID" value="NZ_GG668632.1"/>
</dbReference>
<name>C2G1U7_SPHSI</name>
<evidence type="ECO:0000313" key="2">
    <source>
        <dbReference type="Proteomes" id="UP000006241"/>
    </source>
</evidence>
<dbReference type="Proteomes" id="UP000006241">
    <property type="component" value="Unassembled WGS sequence"/>
</dbReference>
<proteinExistence type="predicted"/>